<dbReference type="EMBL" id="AP026802">
    <property type="protein sequence ID" value="BDR58425.1"/>
    <property type="molecule type" value="Genomic_DNA"/>
</dbReference>
<dbReference type="InterPro" id="IPR009370">
    <property type="entry name" value="YutD-like"/>
</dbReference>
<protein>
    <recommendedName>
        <fullName evidence="3">DUF1027 domain-containing protein</fullName>
    </recommendedName>
</protein>
<dbReference type="InterPro" id="IPR038141">
    <property type="entry name" value="YutD-like_sf"/>
</dbReference>
<dbReference type="AlphaFoldDB" id="A0AAU9DET5"/>
<dbReference type="RefSeq" id="WP_317636329.1">
    <property type="nucleotide sequence ID" value="NZ_AP026802.1"/>
</dbReference>
<dbReference type="Pfam" id="PF06265">
    <property type="entry name" value="YutD-like"/>
    <property type="match status" value="1"/>
</dbReference>
<accession>A0AAU9DET5</accession>
<name>A0AAU9DET5_9LACO</name>
<dbReference type="Gene3D" id="3.50.4.20">
    <property type="match status" value="1"/>
</dbReference>
<evidence type="ECO:0000313" key="1">
    <source>
        <dbReference type="EMBL" id="BDR58425.1"/>
    </source>
</evidence>
<dbReference type="Proteomes" id="UP001321861">
    <property type="component" value="Chromosome"/>
</dbReference>
<gene>
    <name evidence="1" type="ORF">XA3_08660</name>
</gene>
<reference evidence="1 2" key="1">
    <citation type="journal article" date="2023" name="Microbiol. Spectr.">
        <title>Symbiosis of Carpenter Bees with Uncharacterized Lactic Acid Bacteria Showing NAD Auxotrophy.</title>
        <authorList>
            <person name="Kawasaki S."/>
            <person name="Ozawa K."/>
            <person name="Mori T."/>
            <person name="Yamamoto A."/>
            <person name="Ito M."/>
            <person name="Ohkuma M."/>
            <person name="Sakamoto M."/>
            <person name="Matsutani M."/>
        </authorList>
    </citation>
    <scope>NUCLEOTIDE SEQUENCE [LARGE SCALE GENOMIC DNA]</scope>
    <source>
        <strain evidence="1 2">XA3</strain>
    </source>
</reference>
<keyword evidence="2" id="KW-1185">Reference proteome</keyword>
<organism evidence="1 2">
    <name type="scientific">Xylocopilactobacillus apicola</name>
    <dbReference type="NCBI Taxonomy" id="2932184"/>
    <lineage>
        <taxon>Bacteria</taxon>
        <taxon>Bacillati</taxon>
        <taxon>Bacillota</taxon>
        <taxon>Bacilli</taxon>
        <taxon>Lactobacillales</taxon>
        <taxon>Lactobacillaceae</taxon>
        <taxon>Xylocopilactobacillus</taxon>
    </lineage>
</organism>
<proteinExistence type="predicted"/>
<dbReference type="KEGG" id="xap:XA3_08660"/>
<evidence type="ECO:0008006" key="3">
    <source>
        <dbReference type="Google" id="ProtNLM"/>
    </source>
</evidence>
<evidence type="ECO:0000313" key="2">
    <source>
        <dbReference type="Proteomes" id="UP001321861"/>
    </source>
</evidence>
<sequence length="113" mass="13435">MEENKNTKYDFIESHVRHRGKSFVSIDRNFYLIVDNYKNSLDLDSLKSRYTIFFAKFDYIFGDWSNDQLRLTGFYEKAGKNKFKSIATCEDFLNEFCTFDCPYFLLKKIVGGL</sequence>